<feature type="domain" description="C2H2-type" evidence="7">
    <location>
        <begin position="6"/>
        <end position="35"/>
    </location>
</feature>
<keyword evidence="4" id="KW-0862">Zinc</keyword>
<feature type="region of interest" description="Disordered" evidence="6">
    <location>
        <begin position="343"/>
        <end position="427"/>
    </location>
</feature>
<evidence type="ECO:0000313" key="8">
    <source>
        <dbReference type="EMBL" id="SSX30354.1"/>
    </source>
</evidence>
<feature type="compositionally biased region" description="Low complexity" evidence="6">
    <location>
        <begin position="111"/>
        <end position="129"/>
    </location>
</feature>
<feature type="region of interest" description="Disordered" evidence="6">
    <location>
        <begin position="144"/>
        <end position="180"/>
    </location>
</feature>
<feature type="region of interest" description="Disordered" evidence="6">
    <location>
        <begin position="274"/>
        <end position="304"/>
    </location>
</feature>
<feature type="compositionally biased region" description="Polar residues" evidence="6">
    <location>
        <begin position="89"/>
        <end position="102"/>
    </location>
</feature>
<evidence type="ECO:0000256" key="2">
    <source>
        <dbReference type="ARBA" id="ARBA00022737"/>
    </source>
</evidence>
<organism evidence="8">
    <name type="scientific">Culicoides sonorensis</name>
    <name type="common">Biting midge</name>
    <dbReference type="NCBI Taxonomy" id="179676"/>
    <lineage>
        <taxon>Eukaryota</taxon>
        <taxon>Metazoa</taxon>
        <taxon>Ecdysozoa</taxon>
        <taxon>Arthropoda</taxon>
        <taxon>Hexapoda</taxon>
        <taxon>Insecta</taxon>
        <taxon>Pterygota</taxon>
        <taxon>Neoptera</taxon>
        <taxon>Endopterygota</taxon>
        <taxon>Diptera</taxon>
        <taxon>Nematocera</taxon>
        <taxon>Chironomoidea</taxon>
        <taxon>Ceratopogonidae</taxon>
        <taxon>Ceratopogoninae</taxon>
        <taxon>Culicoides</taxon>
        <taxon>Monoculicoides</taxon>
    </lineage>
</organism>
<keyword evidence="2" id="KW-0677">Repeat</keyword>
<feature type="domain" description="C2H2-type" evidence="7">
    <location>
        <begin position="242"/>
        <end position="278"/>
    </location>
</feature>
<sequence>MALFANQCRFNCGKTFATLGELIYHIEEIHIDYDPQIIEQKEKSQPTCLPLSYVLRFVTEAARIQNQSNLRESIHQQQQQPQQAQTPTSPSIESPVTPTSTPKVHGSAILGNNIGTNTSNTIISSNNNSNGSEIKRKLAITHHSYSLSSSNRSNTPTGSEAMSDDDQMLSESEDSNDSWTTEEFSSEFIMKYGVKHSAANGLGTNEKPYVCPVPGCKKRYKNVNGIKYHSKNGHKKDGNGIFNCRVRKGYKCQCGKSYKTATGLKRHAMITSHSSQNMAEGSNNNSGSNGSSGSSSGNNLLGLSSTTAMKNTMNLVTIKTKPSLVSISSANKLVKFVSDNVVGSKSTSSNASSPSSSIVQSPSSGNNNNSKLDNLGILTPATSPKQQAGQQTCAASTITGSNASSPNNDTDTDTENCSSGKTNYDET</sequence>
<dbReference type="AlphaFoldDB" id="A0A336MIV2"/>
<gene>
    <name evidence="8" type="primary">CSON002344</name>
</gene>
<dbReference type="EMBL" id="UFQT01001396">
    <property type="protein sequence ID" value="SSX30354.1"/>
    <property type="molecule type" value="Genomic_DNA"/>
</dbReference>
<dbReference type="InterPro" id="IPR013087">
    <property type="entry name" value="Znf_C2H2_type"/>
</dbReference>
<evidence type="ECO:0000256" key="4">
    <source>
        <dbReference type="ARBA" id="ARBA00022833"/>
    </source>
</evidence>
<feature type="compositionally biased region" description="Low complexity" evidence="6">
    <location>
        <begin position="76"/>
        <end position="88"/>
    </location>
</feature>
<feature type="compositionally biased region" description="Polar residues" evidence="6">
    <location>
        <begin position="380"/>
        <end position="427"/>
    </location>
</feature>
<protein>
    <submittedName>
        <fullName evidence="8">CSON002344 protein</fullName>
    </submittedName>
</protein>
<dbReference type="GO" id="GO:0008270">
    <property type="term" value="F:zinc ion binding"/>
    <property type="evidence" value="ECO:0007669"/>
    <property type="project" value="UniProtKB-KW"/>
</dbReference>
<feature type="region of interest" description="Disordered" evidence="6">
    <location>
        <begin position="70"/>
        <end position="129"/>
    </location>
</feature>
<name>A0A336MIV2_CULSO</name>
<dbReference type="PROSITE" id="PS00028">
    <property type="entry name" value="ZINC_FINGER_C2H2_1"/>
    <property type="match status" value="2"/>
</dbReference>
<feature type="compositionally biased region" description="Low complexity" evidence="6">
    <location>
        <begin position="281"/>
        <end position="304"/>
    </location>
</feature>
<feature type="compositionally biased region" description="Acidic residues" evidence="6">
    <location>
        <begin position="162"/>
        <end position="176"/>
    </location>
</feature>
<dbReference type="SMART" id="SM00355">
    <property type="entry name" value="ZnF_C2H2"/>
    <property type="match status" value="3"/>
</dbReference>
<dbReference type="Gene3D" id="3.30.160.60">
    <property type="entry name" value="Classic Zinc Finger"/>
    <property type="match status" value="1"/>
</dbReference>
<dbReference type="VEuPathDB" id="VectorBase:CSON002344"/>
<evidence type="ECO:0000256" key="6">
    <source>
        <dbReference type="SAM" id="MobiDB-lite"/>
    </source>
</evidence>
<reference evidence="8" key="1">
    <citation type="submission" date="2018-07" db="EMBL/GenBank/DDBJ databases">
        <authorList>
            <person name="Quirk P.G."/>
            <person name="Krulwich T.A."/>
        </authorList>
    </citation>
    <scope>NUCLEOTIDE SEQUENCE</scope>
</reference>
<evidence type="ECO:0000256" key="5">
    <source>
        <dbReference type="PROSITE-ProRule" id="PRU00042"/>
    </source>
</evidence>
<dbReference type="InterPro" id="IPR051580">
    <property type="entry name" value="ZnF-Chromatin_assoc"/>
</dbReference>
<proteinExistence type="predicted"/>
<evidence type="ECO:0000256" key="3">
    <source>
        <dbReference type="ARBA" id="ARBA00022771"/>
    </source>
</evidence>
<feature type="compositionally biased region" description="Low complexity" evidence="6">
    <location>
        <begin position="144"/>
        <end position="153"/>
    </location>
</feature>
<dbReference type="PANTHER" id="PTHR23057:SF0">
    <property type="entry name" value="JUXTAPOSED WITH ANOTHER ZINC FINGER PROTEIN 1"/>
    <property type="match status" value="1"/>
</dbReference>
<keyword evidence="3 5" id="KW-0863">Zinc-finger</keyword>
<keyword evidence="1" id="KW-0479">Metal-binding</keyword>
<dbReference type="GO" id="GO:0005634">
    <property type="term" value="C:nucleus"/>
    <property type="evidence" value="ECO:0007669"/>
    <property type="project" value="TreeGrafter"/>
</dbReference>
<dbReference type="OMA" id="HHIENTH"/>
<accession>A0A336MIV2</accession>
<evidence type="ECO:0000256" key="1">
    <source>
        <dbReference type="ARBA" id="ARBA00022723"/>
    </source>
</evidence>
<evidence type="ECO:0000259" key="7">
    <source>
        <dbReference type="PROSITE" id="PS50157"/>
    </source>
</evidence>
<dbReference type="PANTHER" id="PTHR23057">
    <property type="entry name" value="JUXTAPOSED WITH ANOTHER ZINC FINGER PROTEIN 1"/>
    <property type="match status" value="1"/>
</dbReference>
<dbReference type="PROSITE" id="PS50157">
    <property type="entry name" value="ZINC_FINGER_C2H2_2"/>
    <property type="match status" value="2"/>
</dbReference>
<feature type="compositionally biased region" description="Low complexity" evidence="6">
    <location>
        <begin position="344"/>
        <end position="364"/>
    </location>
</feature>